<organism evidence="1 2">
    <name type="scientific">Escherichia phage vB_EcoS_PHB17</name>
    <dbReference type="NCBI Taxonomy" id="2591407"/>
    <lineage>
        <taxon>Viruses</taxon>
        <taxon>Duplodnaviria</taxon>
        <taxon>Heunggongvirae</taxon>
        <taxon>Uroviricota</taxon>
        <taxon>Caudoviricetes</taxon>
        <taxon>Drexlerviridae</taxon>
        <taxon>Tempevirinae</taxon>
        <taxon>Baihuvirus</taxon>
        <taxon>Baihuvirus PHB17</taxon>
        <taxon>Changchunvirus PHB17</taxon>
    </lineage>
</organism>
<dbReference type="EMBL" id="MN090155">
    <property type="protein sequence ID" value="QDH94253.1"/>
    <property type="molecule type" value="Genomic_DNA"/>
</dbReference>
<keyword evidence="2" id="KW-1185">Reference proteome</keyword>
<proteinExistence type="predicted"/>
<evidence type="ECO:0000313" key="2">
    <source>
        <dbReference type="Proteomes" id="UP000315658"/>
    </source>
</evidence>
<dbReference type="KEGG" id="vg:65053073"/>
<protein>
    <submittedName>
        <fullName evidence="1">Uncharacterized protein</fullName>
    </submittedName>
</protein>
<sequence>MKWFALALMIFASNALALNMQIGFPVPAARLSLTGETRFKLDCENKKIDILESSHFYFTRHVKKNVAVMCFKDKNKYDITMKFVKGGLEMNMLARQPGRYQQKDFIVE</sequence>
<dbReference type="RefSeq" id="YP_010064619.1">
    <property type="nucleotide sequence ID" value="NC_054892.1"/>
</dbReference>
<name>A0A514DKV2_9CAUD</name>
<dbReference type="GeneID" id="65053073"/>
<dbReference type="Proteomes" id="UP000315658">
    <property type="component" value="Segment"/>
</dbReference>
<accession>A0A514DKV2</accession>
<reference evidence="1 2" key="1">
    <citation type="submission" date="2019-06" db="EMBL/GenBank/DDBJ databases">
        <title>Complete genome sequence of the virus isoalte vB_EcoS_PHB17 infecting Shiga toxin-producing Escherichia.</title>
        <authorList>
            <person name="Chen Y."/>
            <person name="Qian P."/>
            <person name="Song J."/>
            <person name="Li X."/>
        </authorList>
    </citation>
    <scope>NUCLEOTIDE SEQUENCE [LARGE SCALE GENOMIC DNA]</scope>
</reference>
<evidence type="ECO:0000313" key="1">
    <source>
        <dbReference type="EMBL" id="QDH94253.1"/>
    </source>
</evidence>